<dbReference type="InterPro" id="IPR003658">
    <property type="entry name" value="Anti-sigma_ant"/>
</dbReference>
<organism evidence="4 5">
    <name type="scientific">Lentzea tibetensis</name>
    <dbReference type="NCBI Taxonomy" id="2591470"/>
    <lineage>
        <taxon>Bacteria</taxon>
        <taxon>Bacillati</taxon>
        <taxon>Actinomycetota</taxon>
        <taxon>Actinomycetes</taxon>
        <taxon>Pseudonocardiales</taxon>
        <taxon>Pseudonocardiaceae</taxon>
        <taxon>Lentzea</taxon>
    </lineage>
</organism>
<evidence type="ECO:0000313" key="5">
    <source>
        <dbReference type="Proteomes" id="UP000316639"/>
    </source>
</evidence>
<comment type="similarity">
    <text evidence="1 2">Belongs to the anti-sigma-factor antagonist family.</text>
</comment>
<keyword evidence="5" id="KW-1185">Reference proteome</keyword>
<dbReference type="Proteomes" id="UP000316639">
    <property type="component" value="Unassembled WGS sequence"/>
</dbReference>
<dbReference type="InterPro" id="IPR002645">
    <property type="entry name" value="STAS_dom"/>
</dbReference>
<evidence type="ECO:0000256" key="1">
    <source>
        <dbReference type="ARBA" id="ARBA00009013"/>
    </source>
</evidence>
<evidence type="ECO:0000259" key="3">
    <source>
        <dbReference type="PROSITE" id="PS50801"/>
    </source>
</evidence>
<dbReference type="OrthoDB" id="3576811at2"/>
<evidence type="ECO:0000256" key="2">
    <source>
        <dbReference type="RuleBase" id="RU003749"/>
    </source>
</evidence>
<dbReference type="PANTHER" id="PTHR33495:SF2">
    <property type="entry name" value="ANTI-SIGMA FACTOR ANTAGONIST TM_1081-RELATED"/>
    <property type="match status" value="1"/>
</dbReference>
<proteinExistence type="inferred from homology"/>
<dbReference type="SUPFAM" id="SSF52091">
    <property type="entry name" value="SpoIIaa-like"/>
    <property type="match status" value="1"/>
</dbReference>
<gene>
    <name evidence="4" type="ORF">FKR81_11640</name>
</gene>
<dbReference type="PROSITE" id="PS50801">
    <property type="entry name" value="STAS"/>
    <property type="match status" value="1"/>
</dbReference>
<dbReference type="GO" id="GO:0043856">
    <property type="term" value="F:anti-sigma factor antagonist activity"/>
    <property type="evidence" value="ECO:0007669"/>
    <property type="project" value="InterPro"/>
</dbReference>
<accession>A0A563EXD3</accession>
<dbReference type="PANTHER" id="PTHR33495">
    <property type="entry name" value="ANTI-SIGMA FACTOR ANTAGONIST TM_1081-RELATED-RELATED"/>
    <property type="match status" value="1"/>
</dbReference>
<comment type="caution">
    <text evidence="4">The sequence shown here is derived from an EMBL/GenBank/DDBJ whole genome shotgun (WGS) entry which is preliminary data.</text>
</comment>
<feature type="domain" description="STAS" evidence="3">
    <location>
        <begin position="1"/>
        <end position="87"/>
    </location>
</feature>
<evidence type="ECO:0000313" key="4">
    <source>
        <dbReference type="EMBL" id="TWP52360.1"/>
    </source>
</evidence>
<dbReference type="AlphaFoldDB" id="A0A563EXD3"/>
<reference evidence="4 5" key="1">
    <citation type="submission" date="2019-07" db="EMBL/GenBank/DDBJ databases">
        <title>Lentzea xizangensis sp. nov., isolated from Qinghai-Tibetan Plateau Soils.</title>
        <authorList>
            <person name="Huang J."/>
        </authorList>
    </citation>
    <scope>NUCLEOTIDE SEQUENCE [LARGE SCALE GENOMIC DNA]</scope>
    <source>
        <strain evidence="4 5">FXJ1.1311</strain>
    </source>
</reference>
<dbReference type="CDD" id="cd07043">
    <property type="entry name" value="STAS_anti-anti-sigma_factors"/>
    <property type="match status" value="1"/>
</dbReference>
<dbReference type="InterPro" id="IPR036513">
    <property type="entry name" value="STAS_dom_sf"/>
</dbReference>
<dbReference type="NCBIfam" id="TIGR00377">
    <property type="entry name" value="ant_ant_sig"/>
    <property type="match status" value="1"/>
</dbReference>
<protein>
    <recommendedName>
        <fullName evidence="2">Anti-sigma factor antagonist</fullName>
    </recommendedName>
</protein>
<name>A0A563EXD3_9PSEU</name>
<dbReference type="Pfam" id="PF01740">
    <property type="entry name" value="STAS"/>
    <property type="match status" value="1"/>
</dbReference>
<dbReference type="EMBL" id="VOBR01000006">
    <property type="protein sequence ID" value="TWP52360.1"/>
    <property type="molecule type" value="Genomic_DNA"/>
</dbReference>
<dbReference type="Gene3D" id="3.30.750.24">
    <property type="entry name" value="STAS domain"/>
    <property type="match status" value="1"/>
</dbReference>
<sequence length="87" mass="8977">MTTAPGLRTTVGDHSTSGSKLVLDLSRVTFLGSAGLAVLVEASQQTKTRGVELRVVAVERAVTRPLEATGLGDVFSVHPSVESAISS</sequence>